<dbReference type="InterPro" id="IPR011055">
    <property type="entry name" value="Dup_hybrid_motif"/>
</dbReference>
<evidence type="ECO:0000313" key="4">
    <source>
        <dbReference type="Proteomes" id="UP000008914"/>
    </source>
</evidence>
<dbReference type="Gene3D" id="2.70.70.10">
    <property type="entry name" value="Glucose Permease (Domain IIA)"/>
    <property type="match status" value="1"/>
</dbReference>
<dbReference type="Pfam" id="PF01551">
    <property type="entry name" value="Peptidase_M23"/>
    <property type="match status" value="1"/>
</dbReference>
<keyword evidence="1" id="KW-0732">Signal</keyword>
<dbReference type="OrthoDB" id="5245088at2"/>
<dbReference type="CDD" id="cd12797">
    <property type="entry name" value="M23_peptidase"/>
    <property type="match status" value="1"/>
</dbReference>
<organism evidence="3 4">
    <name type="scientific">Intrasporangium calvum (strain ATCC 23552 / DSM 43043 / JCM 3097 / NBRC 12989 / NCIMB 10167 / NRRL B-3866 / 7 KIP)</name>
    <dbReference type="NCBI Taxonomy" id="710696"/>
    <lineage>
        <taxon>Bacteria</taxon>
        <taxon>Bacillati</taxon>
        <taxon>Actinomycetota</taxon>
        <taxon>Actinomycetes</taxon>
        <taxon>Micrococcales</taxon>
        <taxon>Intrasporangiaceae</taxon>
        <taxon>Intrasporangium</taxon>
    </lineage>
</organism>
<dbReference type="RefSeq" id="WP_013493102.1">
    <property type="nucleotide sequence ID" value="NC_014830.1"/>
</dbReference>
<dbReference type="STRING" id="710696.Intca_2278"/>
<dbReference type="EMBL" id="CP002343">
    <property type="protein sequence ID" value="ADU48787.1"/>
    <property type="molecule type" value="Genomic_DNA"/>
</dbReference>
<dbReference type="InterPro" id="IPR016047">
    <property type="entry name" value="M23ase_b-sheet_dom"/>
</dbReference>
<feature type="domain" description="M23ase beta-sheet core" evidence="2">
    <location>
        <begin position="79"/>
        <end position="173"/>
    </location>
</feature>
<accession>E6SEZ8</accession>
<dbReference type="eggNOG" id="COG0739">
    <property type="taxonomic scope" value="Bacteria"/>
</dbReference>
<dbReference type="Proteomes" id="UP000008914">
    <property type="component" value="Chromosome"/>
</dbReference>
<feature type="chain" id="PRO_5003209096" evidence="1">
    <location>
        <begin position="29"/>
        <end position="188"/>
    </location>
</feature>
<dbReference type="SUPFAM" id="SSF51261">
    <property type="entry name" value="Duplicated hybrid motif"/>
    <property type="match status" value="1"/>
</dbReference>
<dbReference type="AlphaFoldDB" id="E6SEZ8"/>
<proteinExistence type="predicted"/>
<dbReference type="HOGENOM" id="CLU_077601_1_2_11"/>
<gene>
    <name evidence="3" type="ordered locus">Intca_2278</name>
</gene>
<name>E6SEZ8_INTC7</name>
<keyword evidence="4" id="KW-1185">Reference proteome</keyword>
<sequence length="188" mass="19763">MVPTPHLVAALAAAGLGLGLASGPLAQATTHVSEPTPVGAADAKRQAPMPGWRGWVWPLAPEPEVERPSDAPRRRWEPGHRGVDLRASVGQEVRSPAAGEVAFAARLAGRSVLVVRHPGGLRSTFEPVVGSLPVGSPVAPGEVIGLVTDESTHCDPATCLHWGVLRGREYLDPLVLLRRAPVILLPLE</sequence>
<evidence type="ECO:0000256" key="1">
    <source>
        <dbReference type="SAM" id="SignalP"/>
    </source>
</evidence>
<evidence type="ECO:0000259" key="2">
    <source>
        <dbReference type="Pfam" id="PF01551"/>
    </source>
</evidence>
<protein>
    <submittedName>
        <fullName evidence="3">Peptidase M23</fullName>
    </submittedName>
</protein>
<evidence type="ECO:0000313" key="3">
    <source>
        <dbReference type="EMBL" id="ADU48787.1"/>
    </source>
</evidence>
<dbReference type="KEGG" id="ica:Intca_2278"/>
<reference evidence="3 4" key="1">
    <citation type="journal article" date="2010" name="Stand. Genomic Sci.">
        <title>Complete genome sequence of Intrasporangium calvum type strain (7 KIP).</title>
        <authorList>
            <person name="Del Rio T.G."/>
            <person name="Chertkov O."/>
            <person name="Yasawong M."/>
            <person name="Lucas S."/>
            <person name="Deshpande S."/>
            <person name="Cheng J.F."/>
            <person name="Detter C."/>
            <person name="Tapia R."/>
            <person name="Han C."/>
            <person name="Goodwin L."/>
            <person name="Pitluck S."/>
            <person name="Liolios K."/>
            <person name="Ivanova N."/>
            <person name="Mavromatis K."/>
            <person name="Pati A."/>
            <person name="Chen A."/>
            <person name="Palaniappan K."/>
            <person name="Land M."/>
            <person name="Hauser L."/>
            <person name="Chang Y.J."/>
            <person name="Jeffries C.D."/>
            <person name="Rohde M."/>
            <person name="Pukall R."/>
            <person name="Sikorski J."/>
            <person name="Goker M."/>
            <person name="Woyke T."/>
            <person name="Bristow J."/>
            <person name="Eisen J.A."/>
            <person name="Markowitz V."/>
            <person name="Hugenholtz P."/>
            <person name="Kyrpides N.C."/>
            <person name="Klenk H.P."/>
            <person name="Lapidus A."/>
        </authorList>
    </citation>
    <scope>NUCLEOTIDE SEQUENCE [LARGE SCALE GENOMIC DNA]</scope>
    <source>
        <strain evidence="4">ATCC 23552 / DSM 43043 / JCM 3097 / NBRC 12989 / 7 KIP</strain>
    </source>
</reference>
<feature type="signal peptide" evidence="1">
    <location>
        <begin position="1"/>
        <end position="28"/>
    </location>
</feature>